<dbReference type="RefSeq" id="WP_186945663.1">
    <property type="nucleotide sequence ID" value="NZ_JACOGF010000001.1"/>
</dbReference>
<sequence>MKKLSRLAYLRIVANFLFLSTFLIGAFAMGQTLGSSTEVAPEKLKVQLFTDPSPDIATTRRVGDNLVRFGAIRDSTTTIPKGTIKLLEPASSTWGFLEMFRKVSARPGLTGMLTKWRDEGYPMICVNPAGQYETDLGKMAGCFVDTDNDGKFDVSVYPTYNIRHKMDAPAAYELVTETKTIETRSIEEFDYVTEMLYQGVSKGEIRISYREFKGGLARPAFTQDLTYEIDPDGTSVIVFRDVKLKVLKANREEITYVLVRPNYQQK</sequence>
<organism evidence="1 2">
    <name type="scientific">Undibacterium hunanense</name>
    <dbReference type="NCBI Taxonomy" id="2762292"/>
    <lineage>
        <taxon>Bacteria</taxon>
        <taxon>Pseudomonadati</taxon>
        <taxon>Pseudomonadota</taxon>
        <taxon>Betaproteobacteria</taxon>
        <taxon>Burkholderiales</taxon>
        <taxon>Oxalobacteraceae</taxon>
        <taxon>Undibacterium</taxon>
    </lineage>
</organism>
<reference evidence="1 2" key="1">
    <citation type="submission" date="2020-08" db="EMBL/GenBank/DDBJ databases">
        <title>Novel species isolated from subtropical streams in China.</title>
        <authorList>
            <person name="Lu H."/>
        </authorList>
    </citation>
    <scope>NUCLEOTIDE SEQUENCE [LARGE SCALE GENOMIC DNA]</scope>
    <source>
        <strain evidence="1 2">CY18W</strain>
    </source>
</reference>
<evidence type="ECO:0000313" key="2">
    <source>
        <dbReference type="Proteomes" id="UP000650424"/>
    </source>
</evidence>
<keyword evidence="2" id="KW-1185">Reference proteome</keyword>
<dbReference type="EMBL" id="JACOGF010000001">
    <property type="protein sequence ID" value="MBC3916443.1"/>
    <property type="molecule type" value="Genomic_DNA"/>
</dbReference>
<accession>A0ABR6ZKM0</accession>
<evidence type="ECO:0000313" key="1">
    <source>
        <dbReference type="EMBL" id="MBC3916443.1"/>
    </source>
</evidence>
<comment type="caution">
    <text evidence="1">The sequence shown here is derived from an EMBL/GenBank/DDBJ whole genome shotgun (WGS) entry which is preliminary data.</text>
</comment>
<protein>
    <submittedName>
        <fullName evidence="1">Uncharacterized protein</fullName>
    </submittedName>
</protein>
<gene>
    <name evidence="1" type="ORF">H8L32_02980</name>
</gene>
<dbReference type="Proteomes" id="UP000650424">
    <property type="component" value="Unassembled WGS sequence"/>
</dbReference>
<proteinExistence type="predicted"/>
<name>A0ABR6ZKM0_9BURK</name>